<evidence type="ECO:0000256" key="2">
    <source>
        <dbReference type="ARBA" id="ARBA00022723"/>
    </source>
</evidence>
<dbReference type="GO" id="GO:0005829">
    <property type="term" value="C:cytosol"/>
    <property type="evidence" value="ECO:0007669"/>
    <property type="project" value="TreeGrafter"/>
</dbReference>
<dbReference type="PANTHER" id="PTHR10293">
    <property type="entry name" value="GLUTAREDOXIN FAMILY MEMBER"/>
    <property type="match status" value="1"/>
</dbReference>
<sequence>MSQVHDITTDVSFHHYIDALPSTSLIVLNFHTPWAAPCAQMSSVLSALAASYPPASPPLISFFSINAEELPDISEEYDVSAVPFLVLLRDKKVLETLSGSDAAKLRDAVERHAGKGTSTAAKAALPPLQKVETPTATDTIGVAATAGQHNQVPSDGGPATTLASTSATGDAGSTGENSLHSRLTSLVSAAPVMLFMKGTPSTPQCGFSRQVVALLRAHEVRYGFFNILADDEVRQGLKTFADWPTFPQLWVAGELVGGLDIVKEEFENDPEFLKDYAVKPNGGSTALHTTTATANTST</sequence>
<dbReference type="Gene3D" id="3.40.30.10">
    <property type="entry name" value="Glutaredoxin"/>
    <property type="match status" value="2"/>
</dbReference>
<dbReference type="InterPro" id="IPR004480">
    <property type="entry name" value="Monothiol_GRX-rel"/>
</dbReference>
<dbReference type="InterPro" id="IPR033658">
    <property type="entry name" value="GRX_PICOT-like"/>
</dbReference>
<name>A0A9P8L5T8_9PEZI</name>
<feature type="region of interest" description="Disordered" evidence="6">
    <location>
        <begin position="147"/>
        <end position="179"/>
    </location>
</feature>
<organism evidence="8 9">
    <name type="scientific">Glutinoglossum americanum</name>
    <dbReference type="NCBI Taxonomy" id="1670608"/>
    <lineage>
        <taxon>Eukaryota</taxon>
        <taxon>Fungi</taxon>
        <taxon>Dikarya</taxon>
        <taxon>Ascomycota</taxon>
        <taxon>Pezizomycotina</taxon>
        <taxon>Geoglossomycetes</taxon>
        <taxon>Geoglossales</taxon>
        <taxon>Geoglossaceae</taxon>
        <taxon>Glutinoglossum</taxon>
    </lineage>
</organism>
<dbReference type="AlphaFoldDB" id="A0A9P8L5T8"/>
<comment type="caution">
    <text evidence="8">The sequence shown here is derived from an EMBL/GenBank/DDBJ whole genome shotgun (WGS) entry which is preliminary data.</text>
</comment>
<dbReference type="PROSITE" id="PS51354">
    <property type="entry name" value="GLUTAREDOXIN_2"/>
    <property type="match status" value="1"/>
</dbReference>
<evidence type="ECO:0000256" key="4">
    <source>
        <dbReference type="ARBA" id="ARBA00023014"/>
    </source>
</evidence>
<dbReference type="Proteomes" id="UP000698800">
    <property type="component" value="Unassembled WGS sequence"/>
</dbReference>
<keyword evidence="4" id="KW-0411">Iron-sulfur</keyword>
<dbReference type="GO" id="GO:0015036">
    <property type="term" value="F:disulfide oxidoreductase activity"/>
    <property type="evidence" value="ECO:0007669"/>
    <property type="project" value="UniProtKB-ARBA"/>
</dbReference>
<evidence type="ECO:0000313" key="8">
    <source>
        <dbReference type="EMBL" id="KAH0545039.1"/>
    </source>
</evidence>
<keyword evidence="3" id="KW-0408">Iron</keyword>
<dbReference type="InterPro" id="IPR002109">
    <property type="entry name" value="Glutaredoxin"/>
</dbReference>
<evidence type="ECO:0000313" key="9">
    <source>
        <dbReference type="Proteomes" id="UP000698800"/>
    </source>
</evidence>
<dbReference type="FunFam" id="3.40.30.10:FF:000012">
    <property type="entry name" value="Monothiol glutaredoxin"/>
    <property type="match status" value="1"/>
</dbReference>
<keyword evidence="2" id="KW-0479">Metal-binding</keyword>
<dbReference type="SUPFAM" id="SSF52833">
    <property type="entry name" value="Thioredoxin-like"/>
    <property type="match status" value="2"/>
</dbReference>
<keyword evidence="9" id="KW-1185">Reference proteome</keyword>
<evidence type="ECO:0000256" key="1">
    <source>
        <dbReference type="ARBA" id="ARBA00009630"/>
    </source>
</evidence>
<dbReference type="PANTHER" id="PTHR10293:SF73">
    <property type="entry name" value="GLUTAREDOXIN-3"/>
    <property type="match status" value="1"/>
</dbReference>
<dbReference type="InterPro" id="IPR013766">
    <property type="entry name" value="Thioredoxin_domain"/>
</dbReference>
<evidence type="ECO:0000256" key="6">
    <source>
        <dbReference type="SAM" id="MobiDB-lite"/>
    </source>
</evidence>
<evidence type="ECO:0000256" key="5">
    <source>
        <dbReference type="ARBA" id="ARBA00055846"/>
    </source>
</evidence>
<protein>
    <recommendedName>
        <fullName evidence="7">Thioredoxin domain-containing protein</fullName>
    </recommendedName>
</protein>
<dbReference type="GO" id="GO:0051537">
    <property type="term" value="F:2 iron, 2 sulfur cluster binding"/>
    <property type="evidence" value="ECO:0007669"/>
    <property type="project" value="TreeGrafter"/>
</dbReference>
<proteinExistence type="inferred from homology"/>
<dbReference type="Pfam" id="PF00085">
    <property type="entry name" value="Thioredoxin"/>
    <property type="match status" value="1"/>
</dbReference>
<evidence type="ECO:0000259" key="7">
    <source>
        <dbReference type="PROSITE" id="PS51352"/>
    </source>
</evidence>
<dbReference type="EMBL" id="JAGHQL010000010">
    <property type="protein sequence ID" value="KAH0545039.1"/>
    <property type="molecule type" value="Genomic_DNA"/>
</dbReference>
<comment type="similarity">
    <text evidence="1">Belongs to the glutaredoxin family. Monothiol subfamily.</text>
</comment>
<dbReference type="InterPro" id="IPR036249">
    <property type="entry name" value="Thioredoxin-like_sf"/>
</dbReference>
<dbReference type="CDD" id="cd02984">
    <property type="entry name" value="TRX_PICOT"/>
    <property type="match status" value="1"/>
</dbReference>
<dbReference type="GO" id="GO:0006879">
    <property type="term" value="P:intracellular iron ion homeostasis"/>
    <property type="evidence" value="ECO:0007669"/>
    <property type="project" value="TreeGrafter"/>
</dbReference>
<feature type="domain" description="Thioredoxin" evidence="7">
    <location>
        <begin position="1"/>
        <end position="114"/>
    </location>
</feature>
<dbReference type="PROSITE" id="PS51352">
    <property type="entry name" value="THIOREDOXIN_2"/>
    <property type="match status" value="1"/>
</dbReference>
<accession>A0A9P8L5T8</accession>
<reference evidence="8" key="1">
    <citation type="submission" date="2021-03" db="EMBL/GenBank/DDBJ databases">
        <title>Comparative genomics and phylogenomic investigation of the class Geoglossomycetes provide insights into ecological specialization and systematics.</title>
        <authorList>
            <person name="Melie T."/>
            <person name="Pirro S."/>
            <person name="Miller A.N."/>
            <person name="Quandt A."/>
        </authorList>
    </citation>
    <scope>NUCLEOTIDE SEQUENCE</scope>
    <source>
        <strain evidence="8">GBOQ0MN5Z8</strain>
    </source>
</reference>
<dbReference type="Pfam" id="PF00462">
    <property type="entry name" value="Glutaredoxin"/>
    <property type="match status" value="1"/>
</dbReference>
<dbReference type="CDD" id="cd03028">
    <property type="entry name" value="GRX_PICOT_like"/>
    <property type="match status" value="1"/>
</dbReference>
<dbReference type="OrthoDB" id="415696at2759"/>
<dbReference type="GO" id="GO:0046872">
    <property type="term" value="F:metal ion binding"/>
    <property type="evidence" value="ECO:0007669"/>
    <property type="project" value="UniProtKB-KW"/>
</dbReference>
<dbReference type="FunFam" id="3.40.30.10:FF:000092">
    <property type="entry name" value="Monothiol glutaredoxin"/>
    <property type="match status" value="1"/>
</dbReference>
<evidence type="ECO:0000256" key="3">
    <source>
        <dbReference type="ARBA" id="ARBA00023004"/>
    </source>
</evidence>
<gene>
    <name evidence="8" type="ORF">FGG08_000810</name>
</gene>
<comment type="function">
    <text evidence="5">Monothiol glutaredoxin involved in the biogenesis of iron-sulfur clusters. Binds one iron-sulfur cluster per dimer. The iron-sulfur cluster is bound between subunits, and is complexed by a bound glutathione and a cysteine residue from each subunit.</text>
</comment>
<dbReference type="GO" id="GO:0005634">
    <property type="term" value="C:nucleus"/>
    <property type="evidence" value="ECO:0007669"/>
    <property type="project" value="TreeGrafter"/>
</dbReference>